<sequence length="999" mass="105777">MLSSFASFLPSALHLNTNSDLPRPTVKAEEAAQTEDEDDGDRRSLPPERAQYAEQPSKGKDRDGKNIIESFVFVRPPPSKSNHPLNLQVQLVPPNAKPPTGVVDGPTTPTSATSNASSGSDGTSLHRTSSNRSDTSTFNNSSTTSFSSIASSTTSSSSRRAIIPLYNLQAHNVMTNVIVDAGTDAKIAKFQKRGIELIDVAMLEPVEVWGERDGRGERDARRESMRLSVDEMGAMVTNISSGAGGSVKSGPATRSLTGVLQSGSRPVTPSAGSSAVSLHSQPPSMVASGSPNPSYLGKRESPPNSQRPSTPSDSMASLKSDTNRSLSPVSAPSSPPLPQVKRNIFGKLFKRNSGILSTGSNSTTASSSASATPVGTPQKPSPSSTMPSFSSFALHPAPTTHFMRDTPSSSSLKQSRSPVLSSSSQQTTPTASQIPRQPEEPLSPTTTVIPTKERGHGRNISLTGITTPIKATLKTNKNRFSGMISGVGVPLSSSPGSGLGISEDANRSLRPNSTENKRDVSPSPSVARSNRSRLSWVGSTNATVESHSTASSGAGTTPIGPSAMKEFSNGNGQGYPLMLTQTQMSAQAESAGMNPSALRQQQLQLRPPVLGIQPSYVSSAPSTSQSAIPGNLTSPLVAALSPRVSEKDQENVLAGQRALMYVWLVRRWLKKRPSTILNFAPPSEIAASVGGFFAGKKKEASSHSSHVHAQEPSTGMIAGSGNGPPHLPYGGYEVRFEWKRAKAKEVKKGSGKKKDTRGRNRSASGIASIGGAESDGEVEKASIRDRSVDAKERLKKEAKKKNRASTGSFGTNASKEYGFESTGSRQFSRDPTMMGEDDGEESDPEDSETPWVCTLKVRRSVAAAVASSTSGLLSPPPMTPPPTAGLTNFDNGIVPLEPQVLRVKVGTLSPTPHHPKVVAMLKVPFPLPHVEVERMTLVRRDGRKPAEDRLPKEPYTGLLLTGEEIKDIVCSTGLWLVVREGFGGVGKVSRKGDGWRIRA</sequence>
<feature type="compositionally biased region" description="Basic residues" evidence="1">
    <location>
        <begin position="749"/>
        <end position="760"/>
    </location>
</feature>
<dbReference type="Proteomes" id="UP000807306">
    <property type="component" value="Unassembled WGS sequence"/>
</dbReference>
<feature type="compositionally biased region" description="Low complexity" evidence="1">
    <location>
        <begin position="487"/>
        <end position="502"/>
    </location>
</feature>
<dbReference type="OrthoDB" id="2590746at2759"/>
<gene>
    <name evidence="2" type="ORF">CPB83DRAFT_853662</name>
</gene>
<feature type="region of interest" description="Disordered" evidence="1">
    <location>
        <begin position="743"/>
        <end position="849"/>
    </location>
</feature>
<feature type="region of interest" description="Disordered" evidence="1">
    <location>
        <begin position="487"/>
        <end position="573"/>
    </location>
</feature>
<reference evidence="2" key="1">
    <citation type="submission" date="2020-11" db="EMBL/GenBank/DDBJ databases">
        <authorList>
            <consortium name="DOE Joint Genome Institute"/>
            <person name="Ahrendt S."/>
            <person name="Riley R."/>
            <person name="Andreopoulos W."/>
            <person name="Labutti K."/>
            <person name="Pangilinan J."/>
            <person name="Ruiz-Duenas F.J."/>
            <person name="Barrasa J.M."/>
            <person name="Sanchez-Garcia M."/>
            <person name="Camarero S."/>
            <person name="Miyauchi S."/>
            <person name="Serrano A."/>
            <person name="Linde D."/>
            <person name="Babiker R."/>
            <person name="Drula E."/>
            <person name="Ayuso-Fernandez I."/>
            <person name="Pacheco R."/>
            <person name="Padilla G."/>
            <person name="Ferreira P."/>
            <person name="Barriuso J."/>
            <person name="Kellner H."/>
            <person name="Castanera R."/>
            <person name="Alfaro M."/>
            <person name="Ramirez L."/>
            <person name="Pisabarro A.G."/>
            <person name="Kuo A."/>
            <person name="Tritt A."/>
            <person name="Lipzen A."/>
            <person name="He G."/>
            <person name="Yan M."/>
            <person name="Ng V."/>
            <person name="Cullen D."/>
            <person name="Martin F."/>
            <person name="Rosso M.-N."/>
            <person name="Henrissat B."/>
            <person name="Hibbett D."/>
            <person name="Martinez A.T."/>
            <person name="Grigoriev I.V."/>
        </authorList>
    </citation>
    <scope>NUCLEOTIDE SEQUENCE</scope>
    <source>
        <strain evidence="2">CBS 506.95</strain>
    </source>
</reference>
<keyword evidence="3" id="KW-1185">Reference proteome</keyword>
<feature type="compositionally biased region" description="Acidic residues" evidence="1">
    <location>
        <begin position="835"/>
        <end position="848"/>
    </location>
</feature>
<feature type="compositionally biased region" description="Low complexity" evidence="1">
    <location>
        <begin position="381"/>
        <end position="392"/>
    </location>
</feature>
<protein>
    <submittedName>
        <fullName evidence="2">Uncharacterized protein</fullName>
    </submittedName>
</protein>
<evidence type="ECO:0000256" key="1">
    <source>
        <dbReference type="SAM" id="MobiDB-lite"/>
    </source>
</evidence>
<feature type="compositionally biased region" description="Low complexity" evidence="1">
    <location>
        <begin position="406"/>
        <end position="435"/>
    </location>
</feature>
<dbReference type="AlphaFoldDB" id="A0A9P6EGT6"/>
<feature type="compositionally biased region" description="Basic and acidic residues" evidence="1">
    <location>
        <begin position="777"/>
        <end position="795"/>
    </location>
</feature>
<feature type="compositionally biased region" description="Low complexity" evidence="1">
    <location>
        <begin position="98"/>
        <end position="153"/>
    </location>
</feature>
<proteinExistence type="predicted"/>
<feature type="compositionally biased region" description="Polar residues" evidence="1">
    <location>
        <begin position="252"/>
        <end position="293"/>
    </location>
</feature>
<feature type="region of interest" description="Disordered" evidence="1">
    <location>
        <begin position="700"/>
        <end position="724"/>
    </location>
</feature>
<evidence type="ECO:0000313" key="2">
    <source>
        <dbReference type="EMBL" id="KAF9528734.1"/>
    </source>
</evidence>
<organism evidence="2 3">
    <name type="scientific">Crepidotus variabilis</name>
    <dbReference type="NCBI Taxonomy" id="179855"/>
    <lineage>
        <taxon>Eukaryota</taxon>
        <taxon>Fungi</taxon>
        <taxon>Dikarya</taxon>
        <taxon>Basidiomycota</taxon>
        <taxon>Agaricomycotina</taxon>
        <taxon>Agaricomycetes</taxon>
        <taxon>Agaricomycetidae</taxon>
        <taxon>Agaricales</taxon>
        <taxon>Agaricineae</taxon>
        <taxon>Crepidotaceae</taxon>
        <taxon>Crepidotus</taxon>
    </lineage>
</organism>
<accession>A0A9P6EGT6</accession>
<feature type="compositionally biased region" description="Polar residues" evidence="1">
    <location>
        <begin position="302"/>
        <end position="324"/>
    </location>
</feature>
<comment type="caution">
    <text evidence="2">The sequence shown here is derived from an EMBL/GenBank/DDBJ whole genome shotgun (WGS) entry which is preliminary data.</text>
</comment>
<feature type="compositionally biased region" description="Polar residues" evidence="1">
    <location>
        <begin position="522"/>
        <end position="547"/>
    </location>
</feature>
<feature type="region of interest" description="Disordered" evidence="1">
    <location>
        <begin position="356"/>
        <end position="463"/>
    </location>
</feature>
<feature type="compositionally biased region" description="Low complexity" evidence="1">
    <location>
        <begin position="548"/>
        <end position="557"/>
    </location>
</feature>
<name>A0A9P6EGT6_9AGAR</name>
<feature type="compositionally biased region" description="Low complexity" evidence="1">
    <location>
        <begin position="357"/>
        <end position="372"/>
    </location>
</feature>
<feature type="compositionally biased region" description="Basic and acidic residues" evidence="1">
    <location>
        <begin position="57"/>
        <end position="66"/>
    </location>
</feature>
<feature type="compositionally biased region" description="Polar residues" evidence="1">
    <location>
        <begin position="805"/>
        <end position="814"/>
    </location>
</feature>
<dbReference type="EMBL" id="MU157850">
    <property type="protein sequence ID" value="KAF9528734.1"/>
    <property type="molecule type" value="Genomic_DNA"/>
</dbReference>
<feature type="compositionally biased region" description="Low complexity" evidence="1">
    <location>
        <begin position="1"/>
        <end position="15"/>
    </location>
</feature>
<feature type="region of interest" description="Disordered" evidence="1">
    <location>
        <begin position="1"/>
        <end position="153"/>
    </location>
</feature>
<feature type="region of interest" description="Disordered" evidence="1">
    <location>
        <begin position="238"/>
        <end position="340"/>
    </location>
</feature>
<feature type="compositionally biased region" description="Polar residues" evidence="1">
    <location>
        <begin position="80"/>
        <end position="89"/>
    </location>
</feature>
<evidence type="ECO:0000313" key="3">
    <source>
        <dbReference type="Proteomes" id="UP000807306"/>
    </source>
</evidence>